<comment type="caution">
    <text evidence="3">The sequence shown here is derived from an EMBL/GenBank/DDBJ whole genome shotgun (WGS) entry which is preliminary data.</text>
</comment>
<dbReference type="InterPro" id="IPR007210">
    <property type="entry name" value="ABC_Gly_betaine_transp_sub-bd"/>
</dbReference>
<proteinExistence type="predicted"/>
<dbReference type="SUPFAM" id="SSF53850">
    <property type="entry name" value="Periplasmic binding protein-like II"/>
    <property type="match status" value="1"/>
</dbReference>
<dbReference type="RefSeq" id="WP_173136620.1">
    <property type="nucleotide sequence ID" value="NZ_CBCSGW010000009.1"/>
</dbReference>
<dbReference type="Gene3D" id="3.40.190.10">
    <property type="entry name" value="Periplasmic binding protein-like II"/>
    <property type="match status" value="1"/>
</dbReference>
<keyword evidence="4" id="KW-1185">Reference proteome</keyword>
<dbReference type="Proteomes" id="UP000763557">
    <property type="component" value="Unassembled WGS sequence"/>
</dbReference>
<name>A0ABX2F9L3_9PSEU</name>
<feature type="signal peptide" evidence="1">
    <location>
        <begin position="1"/>
        <end position="21"/>
    </location>
</feature>
<evidence type="ECO:0000313" key="3">
    <source>
        <dbReference type="EMBL" id="NRN68007.1"/>
    </source>
</evidence>
<dbReference type="Gene3D" id="3.40.190.120">
    <property type="entry name" value="Osmoprotection protein (prox), domain 2"/>
    <property type="match status" value="1"/>
</dbReference>
<sequence length="310" mass="33733">MRSVMILAISAAALLTGACGGSDTQATGQGSLNGATFTVGAKDFAEQNILAEMTAALLRANGAEAQAKEIKGSINTRKALEAGEVDLYWEYTGTAWITYLKNEKPLSDPKQQYDEVAKQDQERNGIAWLPNASFNNTYALAVRKEKGDELTVTSMSDLAALAKSRPNEVTICVESEFAAREDGLPGLLKAYGIEIPQSNIKTLDTGVIYTETDKGESCTFGEVFATDGRIKALDLTVLRDDKQFFPVYQGAPTLKKTTLDKHPQIKDILAPLSQKLTTEVVRDLNAKADVDGEDFKDIATEWLKKEGLLR</sequence>
<gene>
    <name evidence="3" type="ORF">GC106_52480</name>
</gene>
<keyword evidence="1" id="KW-0732">Signal</keyword>
<reference evidence="3 4" key="1">
    <citation type="submission" date="2020-01" db="EMBL/GenBank/DDBJ databases">
        <title>Kibdelosporangium persica a novel Actinomycetes from a hot desert in Iran.</title>
        <authorList>
            <person name="Safaei N."/>
            <person name="Zaburannyi N."/>
            <person name="Mueller R."/>
            <person name="Wink J."/>
        </authorList>
    </citation>
    <scope>NUCLEOTIDE SEQUENCE [LARGE SCALE GENOMIC DNA]</scope>
    <source>
        <strain evidence="3 4">4NS15</strain>
    </source>
</reference>
<feature type="domain" description="ABC-type glycine betaine transport system substrate-binding" evidence="2">
    <location>
        <begin position="36"/>
        <end position="305"/>
    </location>
</feature>
<organism evidence="3 4">
    <name type="scientific">Kibdelosporangium persicum</name>
    <dbReference type="NCBI Taxonomy" id="2698649"/>
    <lineage>
        <taxon>Bacteria</taxon>
        <taxon>Bacillati</taxon>
        <taxon>Actinomycetota</taxon>
        <taxon>Actinomycetes</taxon>
        <taxon>Pseudonocardiales</taxon>
        <taxon>Pseudonocardiaceae</taxon>
        <taxon>Kibdelosporangium</taxon>
    </lineage>
</organism>
<feature type="chain" id="PRO_5047151103" evidence="1">
    <location>
        <begin position="22"/>
        <end position="310"/>
    </location>
</feature>
<accession>A0ABX2F9L3</accession>
<dbReference type="Pfam" id="PF04069">
    <property type="entry name" value="OpuAC"/>
    <property type="match status" value="1"/>
</dbReference>
<dbReference type="EMBL" id="JAAATY010000017">
    <property type="protein sequence ID" value="NRN68007.1"/>
    <property type="molecule type" value="Genomic_DNA"/>
</dbReference>
<protein>
    <submittedName>
        <fullName evidence="3">Substrate-binding region of ABC-type glycine betaine transport system</fullName>
    </submittedName>
</protein>
<dbReference type="PROSITE" id="PS51257">
    <property type="entry name" value="PROKAR_LIPOPROTEIN"/>
    <property type="match status" value="1"/>
</dbReference>
<dbReference type="CDD" id="cd13611">
    <property type="entry name" value="PBP2_YehZ"/>
    <property type="match status" value="1"/>
</dbReference>
<evidence type="ECO:0000256" key="1">
    <source>
        <dbReference type="SAM" id="SignalP"/>
    </source>
</evidence>
<evidence type="ECO:0000259" key="2">
    <source>
        <dbReference type="Pfam" id="PF04069"/>
    </source>
</evidence>
<evidence type="ECO:0000313" key="4">
    <source>
        <dbReference type="Proteomes" id="UP000763557"/>
    </source>
</evidence>